<comment type="caution">
    <text evidence="2">The sequence shown here is derived from an EMBL/GenBank/DDBJ whole genome shotgun (WGS) entry which is preliminary data.</text>
</comment>
<dbReference type="InterPro" id="IPR000160">
    <property type="entry name" value="GGDEF_dom"/>
</dbReference>
<dbReference type="InterPro" id="IPR050469">
    <property type="entry name" value="Diguanylate_Cyclase"/>
</dbReference>
<accession>A0A660CCT4</accession>
<protein>
    <submittedName>
        <fullName evidence="2">Diguanylate cyclase (GGDEF)-like protein</fullName>
    </submittedName>
</protein>
<dbReference type="RefSeq" id="WP_051758027.1">
    <property type="nucleotide sequence ID" value="NZ_JOIJ01000017.1"/>
</dbReference>
<dbReference type="Proteomes" id="UP000317303">
    <property type="component" value="Unassembled WGS sequence"/>
</dbReference>
<proteinExistence type="predicted"/>
<dbReference type="Pfam" id="PF00990">
    <property type="entry name" value="GGDEF"/>
    <property type="match status" value="1"/>
</dbReference>
<gene>
    <name evidence="2" type="ORF">JD82_03261</name>
</gene>
<dbReference type="GO" id="GO:0052621">
    <property type="term" value="F:diguanylate cyclase activity"/>
    <property type="evidence" value="ECO:0007669"/>
    <property type="project" value="TreeGrafter"/>
</dbReference>
<dbReference type="PANTHER" id="PTHR45138">
    <property type="entry name" value="REGULATORY COMPONENTS OF SENSORY TRANSDUCTION SYSTEM"/>
    <property type="match status" value="1"/>
</dbReference>
<dbReference type="PANTHER" id="PTHR45138:SF24">
    <property type="entry name" value="DIGUANYLATE CYCLASE DGCC-RELATED"/>
    <property type="match status" value="1"/>
</dbReference>
<sequence>MTRNRTQAAHVRDVPDSDPSALTAAYESLASAFAEQGDWRSAYEHLRSALHHARDLPTVAGVPEQHRHEVERLRHESLTDPLTGSHNRRYLDRVLPGLGSAALAMVDLDHFKDVNDRFGHDVGDRVLRHVARILRQALPTGAFCARYGGEEFVLAVPARSGAEAVRVVHRAGARVEAFPWSRVRPGLAVTVSAGVAAADGDPHTRLRLADQILYQAKRGGRNSVAFHSAGDVRILHTLSGHRTAPHS</sequence>
<name>A0A660CCT4_9PSEU</name>
<dbReference type="GO" id="GO:1902201">
    <property type="term" value="P:negative regulation of bacterial-type flagellum-dependent cell motility"/>
    <property type="evidence" value="ECO:0007669"/>
    <property type="project" value="TreeGrafter"/>
</dbReference>
<organism evidence="2 3">
    <name type="scientific">Prauserella rugosa</name>
    <dbReference type="NCBI Taxonomy" id="43354"/>
    <lineage>
        <taxon>Bacteria</taxon>
        <taxon>Bacillati</taxon>
        <taxon>Actinomycetota</taxon>
        <taxon>Actinomycetes</taxon>
        <taxon>Pseudonocardiales</taxon>
        <taxon>Pseudonocardiaceae</taxon>
        <taxon>Prauserella</taxon>
    </lineage>
</organism>
<feature type="domain" description="GGDEF" evidence="1">
    <location>
        <begin position="99"/>
        <end position="229"/>
    </location>
</feature>
<dbReference type="Gene3D" id="3.30.70.270">
    <property type="match status" value="1"/>
</dbReference>
<dbReference type="NCBIfam" id="TIGR00254">
    <property type="entry name" value="GGDEF"/>
    <property type="match status" value="1"/>
</dbReference>
<evidence type="ECO:0000313" key="2">
    <source>
        <dbReference type="EMBL" id="TWH21398.1"/>
    </source>
</evidence>
<dbReference type="InterPro" id="IPR043128">
    <property type="entry name" value="Rev_trsase/Diguanyl_cyclase"/>
</dbReference>
<dbReference type="OrthoDB" id="23692at2"/>
<dbReference type="EMBL" id="VLJV01000001">
    <property type="protein sequence ID" value="TWH21398.1"/>
    <property type="molecule type" value="Genomic_DNA"/>
</dbReference>
<dbReference type="AlphaFoldDB" id="A0A660CCT4"/>
<dbReference type="SMART" id="SM00267">
    <property type="entry name" value="GGDEF"/>
    <property type="match status" value="1"/>
</dbReference>
<dbReference type="CDD" id="cd01949">
    <property type="entry name" value="GGDEF"/>
    <property type="match status" value="1"/>
</dbReference>
<keyword evidence="3" id="KW-1185">Reference proteome</keyword>
<dbReference type="SUPFAM" id="SSF55073">
    <property type="entry name" value="Nucleotide cyclase"/>
    <property type="match status" value="1"/>
</dbReference>
<evidence type="ECO:0000259" key="1">
    <source>
        <dbReference type="PROSITE" id="PS50887"/>
    </source>
</evidence>
<reference evidence="2 3" key="1">
    <citation type="submission" date="2019-07" db="EMBL/GenBank/DDBJ databases">
        <title>R&amp;d 2014.</title>
        <authorList>
            <person name="Klenk H.-P."/>
        </authorList>
    </citation>
    <scope>NUCLEOTIDE SEQUENCE [LARGE SCALE GENOMIC DNA]</scope>
    <source>
        <strain evidence="2 3">DSM 43194</strain>
    </source>
</reference>
<dbReference type="PROSITE" id="PS50887">
    <property type="entry name" value="GGDEF"/>
    <property type="match status" value="1"/>
</dbReference>
<dbReference type="InterPro" id="IPR029787">
    <property type="entry name" value="Nucleotide_cyclase"/>
</dbReference>
<evidence type="ECO:0000313" key="3">
    <source>
        <dbReference type="Proteomes" id="UP000317303"/>
    </source>
</evidence>
<dbReference type="GO" id="GO:0005886">
    <property type="term" value="C:plasma membrane"/>
    <property type="evidence" value="ECO:0007669"/>
    <property type="project" value="TreeGrafter"/>
</dbReference>
<dbReference type="FunFam" id="3.30.70.270:FF:000001">
    <property type="entry name" value="Diguanylate cyclase domain protein"/>
    <property type="match status" value="1"/>
</dbReference>
<dbReference type="GO" id="GO:0043709">
    <property type="term" value="P:cell adhesion involved in single-species biofilm formation"/>
    <property type="evidence" value="ECO:0007669"/>
    <property type="project" value="TreeGrafter"/>
</dbReference>